<dbReference type="GO" id="GO:0045454">
    <property type="term" value="P:cell redox homeostasis"/>
    <property type="evidence" value="ECO:0000318"/>
    <property type="project" value="GO_Central"/>
</dbReference>
<dbReference type="InterPro" id="IPR011893">
    <property type="entry name" value="Selenoprotein_Rdx-typ"/>
</dbReference>
<dbReference type="Pfam" id="PF10262">
    <property type="entry name" value="Rdx"/>
    <property type="match status" value="1"/>
</dbReference>
<dbReference type="PANTHER" id="PTHR13544:SF0">
    <property type="entry name" value="THIOREDOXIN REDUCTASE-LIKE SELENOPROTEIN T"/>
    <property type="match status" value="1"/>
</dbReference>
<dbReference type="FunCoup" id="A0A7M7NQV8">
    <property type="interactions" value="714"/>
</dbReference>
<organism evidence="3 4">
    <name type="scientific">Strongylocentrotus purpuratus</name>
    <name type="common">Purple sea urchin</name>
    <dbReference type="NCBI Taxonomy" id="7668"/>
    <lineage>
        <taxon>Eukaryota</taxon>
        <taxon>Metazoa</taxon>
        <taxon>Echinodermata</taxon>
        <taxon>Eleutherozoa</taxon>
        <taxon>Echinozoa</taxon>
        <taxon>Echinoidea</taxon>
        <taxon>Euechinoidea</taxon>
        <taxon>Echinacea</taxon>
        <taxon>Camarodonta</taxon>
        <taxon>Echinidea</taxon>
        <taxon>Strongylocentrotidae</taxon>
        <taxon>Strongylocentrotus</taxon>
    </lineage>
</organism>
<reference evidence="4" key="1">
    <citation type="submission" date="2015-02" db="EMBL/GenBank/DDBJ databases">
        <title>Genome sequencing for Strongylocentrotus purpuratus.</title>
        <authorList>
            <person name="Murali S."/>
            <person name="Liu Y."/>
            <person name="Vee V."/>
            <person name="English A."/>
            <person name="Wang M."/>
            <person name="Skinner E."/>
            <person name="Han Y."/>
            <person name="Muzny D.M."/>
            <person name="Worley K.C."/>
            <person name="Gibbs R.A."/>
        </authorList>
    </citation>
    <scope>NUCLEOTIDE SEQUENCE</scope>
</reference>
<dbReference type="NCBIfam" id="TIGR02174">
    <property type="entry name" value="CXXU_selWTH"/>
    <property type="match status" value="1"/>
</dbReference>
<dbReference type="InterPro" id="IPR019389">
    <property type="entry name" value="Selenoprotein_T"/>
</dbReference>
<keyword evidence="2" id="KW-0676">Redox-active center</keyword>
<dbReference type="InParanoid" id="A0A7M7NQV8"/>
<evidence type="ECO:0000256" key="2">
    <source>
        <dbReference type="ARBA" id="ARBA00023284"/>
    </source>
</evidence>
<dbReference type="GO" id="GO:0005789">
    <property type="term" value="C:endoplasmic reticulum membrane"/>
    <property type="evidence" value="ECO:0000318"/>
    <property type="project" value="GO_Central"/>
</dbReference>
<accession>A0A7M7NQV8</accession>
<proteinExistence type="predicted"/>
<reference evidence="3" key="2">
    <citation type="submission" date="2021-01" db="UniProtKB">
        <authorList>
            <consortium name="EnsemblMetazoa"/>
        </authorList>
    </citation>
    <scope>IDENTIFICATION</scope>
</reference>
<dbReference type="InterPro" id="IPR036249">
    <property type="entry name" value="Thioredoxin-like_sf"/>
</dbReference>
<protein>
    <recommendedName>
        <fullName evidence="5">Selenoprotein T</fullName>
    </recommendedName>
</protein>
<dbReference type="PANTHER" id="PTHR13544">
    <property type="entry name" value="SELENOPROTEIN T"/>
    <property type="match status" value="1"/>
</dbReference>
<evidence type="ECO:0000256" key="1">
    <source>
        <dbReference type="ARBA" id="ARBA00022729"/>
    </source>
</evidence>
<keyword evidence="1" id="KW-0732">Signal</keyword>
<dbReference type="RefSeq" id="XP_030838188.1">
    <property type="nucleotide sequence ID" value="XM_030982328.1"/>
</dbReference>
<name>A0A7M7NQV8_STRPU</name>
<dbReference type="EnsemblMetazoa" id="XM_030982328">
    <property type="protein sequence ID" value="XP_030838188"/>
    <property type="gene ID" value="LOC755635"/>
</dbReference>
<evidence type="ECO:0000313" key="4">
    <source>
        <dbReference type="Proteomes" id="UP000007110"/>
    </source>
</evidence>
<dbReference type="Gene3D" id="3.40.30.10">
    <property type="entry name" value="Glutaredoxin"/>
    <property type="match status" value="1"/>
</dbReference>
<dbReference type="AlphaFoldDB" id="A0A7M7NQV8"/>
<dbReference type="SUPFAM" id="SSF52833">
    <property type="entry name" value="Thioredoxin-like"/>
    <property type="match status" value="1"/>
</dbReference>
<sequence length="214" mass="24659">MSERYGIIHFTKKRSNQLAVMANLTYISYLVVGLFLIYMSFREISHSEASVEPKLKSKLSQFAAPTLTVMYCISCGYRQVFEEYATRLRQRYPDLRIEGNNFPAHPLRRYVASFLAMAKIVLIGLVACGYDPFPMFNMETHPVWSWAIQNKIYACMMLFFISNAIEGQLLSTGAFEVTFNGMPIWSKIESGKVPKFPELVQILENTMKLSYRQI</sequence>
<evidence type="ECO:0008006" key="5">
    <source>
        <dbReference type="Google" id="ProtNLM"/>
    </source>
</evidence>
<evidence type="ECO:0000313" key="3">
    <source>
        <dbReference type="EnsemblMetazoa" id="XP_030838188"/>
    </source>
</evidence>
<keyword evidence="4" id="KW-1185">Reference proteome</keyword>
<dbReference type="GO" id="GO:0004791">
    <property type="term" value="F:thioredoxin-disulfide reductase (NADPH) activity"/>
    <property type="evidence" value="ECO:0000318"/>
    <property type="project" value="GO_Central"/>
</dbReference>
<dbReference type="Proteomes" id="UP000007110">
    <property type="component" value="Unassembled WGS sequence"/>
</dbReference>
<dbReference type="GeneID" id="755635"/>